<dbReference type="Pfam" id="PF06985">
    <property type="entry name" value="HET"/>
    <property type="match status" value="1"/>
</dbReference>
<feature type="domain" description="Heterokaryon incompatibility" evidence="1">
    <location>
        <begin position="20"/>
        <end position="174"/>
    </location>
</feature>
<comment type="caution">
    <text evidence="2">The sequence shown here is derived from an EMBL/GenBank/DDBJ whole genome shotgun (WGS) entry which is preliminary data.</text>
</comment>
<dbReference type="InterPro" id="IPR010730">
    <property type="entry name" value="HET"/>
</dbReference>
<protein>
    <submittedName>
        <fullName evidence="2">Vegetative incompatibility protein HET-E-1</fullName>
    </submittedName>
</protein>
<proteinExistence type="predicted"/>
<sequence length="316" mass="36107">MRLINTKTFLLESIYTQVPYAILSHTWGPEEISFQEWEVVHDSGAIQGQCPHTQKMSRPNVTRKRGYDKVIGACQQAARDGIQYLWCDTNCIDKTSSAELSEAINSMFAWYRDSKVCYVILTDVQVPTATSLRGYKSYTEGWFIRQHKTKRQNIAVWDSFQNSRWWTRGWTLQELLAPKDLVFFARDWSPLGNKIGLSEWILSFTTIHRMALQDVCSIPTFSIAQRMSWAADRRTTVPEDMAYCLLGIFDINMPMLYGQGHKAFLKLQEEIIKVSDDHSILAWDQLGSDLKPTTGLAKSPAVFRTCGDVSRARAGV</sequence>
<evidence type="ECO:0000313" key="2">
    <source>
        <dbReference type="EMBL" id="KAK8047394.1"/>
    </source>
</evidence>
<dbReference type="Proteomes" id="UP001446871">
    <property type="component" value="Unassembled WGS sequence"/>
</dbReference>
<name>A0ABR1TL84_9PEZI</name>
<reference evidence="2 3" key="1">
    <citation type="submission" date="2023-01" db="EMBL/GenBank/DDBJ databases">
        <title>Analysis of 21 Apiospora genomes using comparative genomics revels a genus with tremendous synthesis potential of carbohydrate active enzymes and secondary metabolites.</title>
        <authorList>
            <person name="Sorensen T."/>
        </authorList>
    </citation>
    <scope>NUCLEOTIDE SEQUENCE [LARGE SCALE GENOMIC DNA]</scope>
    <source>
        <strain evidence="2 3">CBS 83171</strain>
    </source>
</reference>
<evidence type="ECO:0000313" key="3">
    <source>
        <dbReference type="Proteomes" id="UP001446871"/>
    </source>
</evidence>
<dbReference type="PANTHER" id="PTHR10622">
    <property type="entry name" value="HET DOMAIN-CONTAINING PROTEIN"/>
    <property type="match status" value="1"/>
</dbReference>
<evidence type="ECO:0000259" key="1">
    <source>
        <dbReference type="Pfam" id="PF06985"/>
    </source>
</evidence>
<keyword evidence="3" id="KW-1185">Reference proteome</keyword>
<gene>
    <name evidence="2" type="ORF">PG996_015458</name>
</gene>
<accession>A0ABR1TL84</accession>
<organism evidence="2 3">
    <name type="scientific">Apiospora saccharicola</name>
    <dbReference type="NCBI Taxonomy" id="335842"/>
    <lineage>
        <taxon>Eukaryota</taxon>
        <taxon>Fungi</taxon>
        <taxon>Dikarya</taxon>
        <taxon>Ascomycota</taxon>
        <taxon>Pezizomycotina</taxon>
        <taxon>Sordariomycetes</taxon>
        <taxon>Xylariomycetidae</taxon>
        <taxon>Amphisphaeriales</taxon>
        <taxon>Apiosporaceae</taxon>
        <taxon>Apiospora</taxon>
    </lineage>
</organism>
<dbReference type="EMBL" id="JAQQWM010000009">
    <property type="protein sequence ID" value="KAK8047394.1"/>
    <property type="molecule type" value="Genomic_DNA"/>
</dbReference>
<dbReference type="PANTHER" id="PTHR10622:SF10">
    <property type="entry name" value="HET DOMAIN-CONTAINING PROTEIN"/>
    <property type="match status" value="1"/>
</dbReference>